<evidence type="ECO:0000313" key="2">
    <source>
        <dbReference type="Proteomes" id="UP000287352"/>
    </source>
</evidence>
<reference evidence="2" key="1">
    <citation type="submission" date="2018-12" db="EMBL/GenBank/DDBJ databases">
        <title>Tengunoibacter tsumagoiensis gen. nov., sp. nov., Dictyobacter kobayashii sp. nov., D. alpinus sp. nov., and D. joshuensis sp. nov. and description of Dictyobacteraceae fam. nov. within the order Ktedonobacterales isolated from Tengu-no-mugimeshi.</title>
        <authorList>
            <person name="Wang C.M."/>
            <person name="Zheng Y."/>
            <person name="Sakai Y."/>
            <person name="Toyoda A."/>
            <person name="Minakuchi Y."/>
            <person name="Abe K."/>
            <person name="Yokota A."/>
            <person name="Yabe S."/>
        </authorList>
    </citation>
    <scope>NUCLEOTIDE SEQUENCE [LARGE SCALE GENOMIC DNA]</scope>
    <source>
        <strain evidence="2">Uno3</strain>
    </source>
</reference>
<dbReference type="Proteomes" id="UP000287352">
    <property type="component" value="Unassembled WGS sequence"/>
</dbReference>
<sequence length="160" mass="17911">MADEYLSKLQLATWRAFLEAFSSQNDQIDRDLADAGCVSIASYDLLNALFEAPGTQLTADELLTQVLWKRRGINQQADRQAFLRLIDSLVAEALIDRPLEDSLALTPSGKEAVEKAWPIYAQGVARYFSQGMDEIETEHFEHSLHLMVQAVEKKAEPAEA</sequence>
<dbReference type="EMBL" id="BIFR01000002">
    <property type="protein sequence ID" value="GCE15812.1"/>
    <property type="molecule type" value="Genomic_DNA"/>
</dbReference>
<organism evidence="1 2">
    <name type="scientific">Tengunoibacter tsumagoiensis</name>
    <dbReference type="NCBI Taxonomy" id="2014871"/>
    <lineage>
        <taxon>Bacteria</taxon>
        <taxon>Bacillati</taxon>
        <taxon>Chloroflexota</taxon>
        <taxon>Ktedonobacteria</taxon>
        <taxon>Ktedonobacterales</taxon>
        <taxon>Dictyobacteraceae</taxon>
        <taxon>Tengunoibacter</taxon>
    </lineage>
</organism>
<proteinExistence type="predicted"/>
<dbReference type="InterPro" id="IPR036390">
    <property type="entry name" value="WH_DNA-bd_sf"/>
</dbReference>
<dbReference type="RefSeq" id="WP_126583223.1">
    <property type="nucleotide sequence ID" value="NZ_BIFR01000002.1"/>
</dbReference>
<dbReference type="OrthoDB" id="5195026at2"/>
<evidence type="ECO:0008006" key="3">
    <source>
        <dbReference type="Google" id="ProtNLM"/>
    </source>
</evidence>
<protein>
    <recommendedName>
        <fullName evidence="3">HTH marR-type domain-containing protein</fullName>
    </recommendedName>
</protein>
<dbReference type="AlphaFoldDB" id="A0A402A9H3"/>
<evidence type="ECO:0000313" key="1">
    <source>
        <dbReference type="EMBL" id="GCE15812.1"/>
    </source>
</evidence>
<accession>A0A402A9H3</accession>
<gene>
    <name evidence="1" type="ORF">KTT_56710</name>
</gene>
<comment type="caution">
    <text evidence="1">The sequence shown here is derived from an EMBL/GenBank/DDBJ whole genome shotgun (WGS) entry which is preliminary data.</text>
</comment>
<dbReference type="Gene3D" id="1.10.10.10">
    <property type="entry name" value="Winged helix-like DNA-binding domain superfamily/Winged helix DNA-binding domain"/>
    <property type="match status" value="1"/>
</dbReference>
<dbReference type="SUPFAM" id="SSF46785">
    <property type="entry name" value="Winged helix' DNA-binding domain"/>
    <property type="match status" value="1"/>
</dbReference>
<dbReference type="InterPro" id="IPR036388">
    <property type="entry name" value="WH-like_DNA-bd_sf"/>
</dbReference>
<name>A0A402A9H3_9CHLR</name>
<keyword evidence="2" id="KW-1185">Reference proteome</keyword>